<dbReference type="EMBL" id="CM047745">
    <property type="protein sequence ID" value="KAJ0024790.1"/>
    <property type="molecule type" value="Genomic_DNA"/>
</dbReference>
<comment type="caution">
    <text evidence="1">The sequence shown here is derived from an EMBL/GenBank/DDBJ whole genome shotgun (WGS) entry which is preliminary data.</text>
</comment>
<gene>
    <name evidence="1" type="ORF">Pint_07849</name>
</gene>
<protein>
    <submittedName>
        <fullName evidence="1">Uncharacterized protein</fullName>
    </submittedName>
</protein>
<sequence>MDPPKEDISNENEGEGSPKQEDGKLERKKQRGPTKKGKPKTKLTIKYNKRGVPIGPEAIELATFEGMVARTTEHFGVNLRSRKKMLQDIRVKWRSFKYTLNKHFVIPFADNRSKLVRPPPQYNFIRKSHWEKQETRLNEEEIDRSLTWKLARQRKGGGYDLEVAQRVEKISDLETKAKTGSLKTDGKNGILSQALGTKEHLGVVRDMEKFITHGVCFEIPKNVRDMMTREKDEFIKKPLKDNALLAKSVAVDNTCYLAVDSPANIMAKGTIIEYEGPNIWVTMDVVFDGSPSLPFPDDEEFLVKVSDAIGHRLLWPKELVLRAADVVSKKLQKKKYTTPKKVAKKSESIYNKVDSDMGIEDIDLVGNELAITPVKSEPKQMKLDKKHTSLGKRKADVTPLRKKKTRQLVVFEKHRVQNNPSLKMFSTMVNRLLPIKALYEKPKGNGGNVNEIDFISLSHCQ</sequence>
<accession>A0ACC0XVL6</accession>
<name>A0ACC0XVL6_9ROSI</name>
<proteinExistence type="predicted"/>
<evidence type="ECO:0000313" key="1">
    <source>
        <dbReference type="EMBL" id="KAJ0024790.1"/>
    </source>
</evidence>
<reference evidence="2" key="1">
    <citation type="journal article" date="2023" name="G3 (Bethesda)">
        <title>Genome assembly and association tests identify interacting loci associated with vigor, precocity, and sex in interspecific pistachio rootstocks.</title>
        <authorList>
            <person name="Palmer W."/>
            <person name="Jacygrad E."/>
            <person name="Sagayaradj S."/>
            <person name="Cavanaugh K."/>
            <person name="Han R."/>
            <person name="Bertier L."/>
            <person name="Beede B."/>
            <person name="Kafkas S."/>
            <person name="Golino D."/>
            <person name="Preece J."/>
            <person name="Michelmore R."/>
        </authorList>
    </citation>
    <scope>NUCLEOTIDE SEQUENCE [LARGE SCALE GENOMIC DNA]</scope>
</reference>
<dbReference type="Proteomes" id="UP001163603">
    <property type="component" value="Chromosome 10"/>
</dbReference>
<keyword evidence="2" id="KW-1185">Reference proteome</keyword>
<evidence type="ECO:0000313" key="2">
    <source>
        <dbReference type="Proteomes" id="UP001163603"/>
    </source>
</evidence>
<organism evidence="1 2">
    <name type="scientific">Pistacia integerrima</name>
    <dbReference type="NCBI Taxonomy" id="434235"/>
    <lineage>
        <taxon>Eukaryota</taxon>
        <taxon>Viridiplantae</taxon>
        <taxon>Streptophyta</taxon>
        <taxon>Embryophyta</taxon>
        <taxon>Tracheophyta</taxon>
        <taxon>Spermatophyta</taxon>
        <taxon>Magnoliopsida</taxon>
        <taxon>eudicotyledons</taxon>
        <taxon>Gunneridae</taxon>
        <taxon>Pentapetalae</taxon>
        <taxon>rosids</taxon>
        <taxon>malvids</taxon>
        <taxon>Sapindales</taxon>
        <taxon>Anacardiaceae</taxon>
        <taxon>Pistacia</taxon>
    </lineage>
</organism>